<dbReference type="GO" id="GO:0006952">
    <property type="term" value="P:defense response"/>
    <property type="evidence" value="ECO:0007669"/>
    <property type="project" value="UniProtKB-KW"/>
</dbReference>
<keyword evidence="2" id="KW-0611">Plant defense</keyword>
<keyword evidence="3" id="KW-0067">ATP-binding</keyword>
<dbReference type="EMBL" id="BDDD01000647">
    <property type="protein sequence ID" value="GAV68649.1"/>
    <property type="molecule type" value="Genomic_DNA"/>
</dbReference>
<feature type="coiled-coil region" evidence="4">
    <location>
        <begin position="350"/>
        <end position="377"/>
    </location>
</feature>
<dbReference type="Proteomes" id="UP000187406">
    <property type="component" value="Unassembled WGS sequence"/>
</dbReference>
<evidence type="ECO:0000256" key="1">
    <source>
        <dbReference type="ARBA" id="ARBA00022741"/>
    </source>
</evidence>
<evidence type="ECO:0000256" key="3">
    <source>
        <dbReference type="ARBA" id="ARBA00022840"/>
    </source>
</evidence>
<sequence length="404" mass="45980">MGDQFITDMVSKIGGYLMDLTINELRPVFQFKSIVEDLKHKSDNLCSKQRTIQDKICRAKQNSEAINDDVRKWVSDVEDILKRVQNLEEKLRPNKRWLCGQCPNMIWRYHLGKDAMKEMAAIKMLQQEGDFGQVSHHTIVDVNIPSQETLFESTESAFDQIMEALKSDDCNMVGLYGIGGVGKTTLAQEVRARATELKLFDNIVMVVVSQNPNFSAIQDEIAERLGLKIEEKVKEARASRLSSRLKQEKKILIILDDVWGDLDLANDIGIPHGDDHKGCKILLTTRRLHVCKSMGSKKNIELAALKYEDARALFEKSADLTDKSPELNEIVKEVVRECKGLPLAIVAVGKALREKTLDEYKRALNQLKDARLDEIEDVDKEVYKSLMLSYDYLKSKQTKSCFLL</sequence>
<dbReference type="AlphaFoldDB" id="A0A1Q3BL71"/>
<evidence type="ECO:0000313" key="7">
    <source>
        <dbReference type="Proteomes" id="UP000187406"/>
    </source>
</evidence>
<dbReference type="Gene3D" id="3.40.50.300">
    <property type="entry name" value="P-loop containing nucleotide triphosphate hydrolases"/>
    <property type="match status" value="1"/>
</dbReference>
<keyword evidence="7" id="KW-1185">Reference proteome</keyword>
<dbReference type="Gene3D" id="1.10.8.430">
    <property type="entry name" value="Helical domain of apoptotic protease-activating factors"/>
    <property type="match status" value="1"/>
</dbReference>
<evidence type="ECO:0000313" key="6">
    <source>
        <dbReference type="EMBL" id="GAV68649.1"/>
    </source>
</evidence>
<evidence type="ECO:0000256" key="4">
    <source>
        <dbReference type="SAM" id="Coils"/>
    </source>
</evidence>
<dbReference type="Pfam" id="PF00931">
    <property type="entry name" value="NB-ARC"/>
    <property type="match status" value="1"/>
</dbReference>
<feature type="domain" description="NB-ARC" evidence="5">
    <location>
        <begin position="155"/>
        <end position="318"/>
    </location>
</feature>
<keyword evidence="4" id="KW-0175">Coiled coil</keyword>
<dbReference type="STRING" id="3775.A0A1Q3BL71"/>
<proteinExistence type="predicted"/>
<dbReference type="PRINTS" id="PR00364">
    <property type="entry name" value="DISEASERSIST"/>
</dbReference>
<dbReference type="InterPro" id="IPR050905">
    <property type="entry name" value="Plant_NBS-LRR"/>
</dbReference>
<reference evidence="7" key="1">
    <citation type="submission" date="2016-04" db="EMBL/GenBank/DDBJ databases">
        <title>Cephalotus genome sequencing.</title>
        <authorList>
            <person name="Fukushima K."/>
            <person name="Hasebe M."/>
            <person name="Fang X."/>
        </authorList>
    </citation>
    <scope>NUCLEOTIDE SEQUENCE [LARGE SCALE GENOMIC DNA]</scope>
    <source>
        <strain evidence="7">cv. St1</strain>
    </source>
</reference>
<dbReference type="InterPro" id="IPR002182">
    <property type="entry name" value="NB-ARC"/>
</dbReference>
<accession>A0A1Q3BL71</accession>
<evidence type="ECO:0000259" key="5">
    <source>
        <dbReference type="Pfam" id="PF00931"/>
    </source>
</evidence>
<dbReference type="FunFam" id="3.40.50.300:FF:001091">
    <property type="entry name" value="Probable disease resistance protein At1g61300"/>
    <property type="match status" value="1"/>
</dbReference>
<protein>
    <submittedName>
        <fullName evidence="6">NB-ARC domain-containing protein</fullName>
    </submittedName>
</protein>
<keyword evidence="1" id="KW-0547">Nucleotide-binding</keyword>
<dbReference type="InParanoid" id="A0A1Q3BL71"/>
<dbReference type="GO" id="GO:0043531">
    <property type="term" value="F:ADP binding"/>
    <property type="evidence" value="ECO:0007669"/>
    <property type="project" value="InterPro"/>
</dbReference>
<gene>
    <name evidence="6" type="ORF">CFOL_v3_12152</name>
</gene>
<dbReference type="GO" id="GO:0005524">
    <property type="term" value="F:ATP binding"/>
    <property type="evidence" value="ECO:0007669"/>
    <property type="project" value="UniProtKB-KW"/>
</dbReference>
<evidence type="ECO:0000256" key="2">
    <source>
        <dbReference type="ARBA" id="ARBA00022821"/>
    </source>
</evidence>
<name>A0A1Q3BL71_CEPFO</name>
<dbReference type="PANTHER" id="PTHR33463">
    <property type="entry name" value="NB-ARC DOMAIN-CONTAINING PROTEIN-RELATED"/>
    <property type="match status" value="1"/>
</dbReference>
<dbReference type="PANTHER" id="PTHR33463:SF135">
    <property type="entry name" value="RESISTANCE PROTEIN RPS2, PUTATIVE-RELATED"/>
    <property type="match status" value="1"/>
</dbReference>
<dbReference type="OrthoDB" id="1579323at2759"/>
<dbReference type="InterPro" id="IPR042197">
    <property type="entry name" value="Apaf_helical"/>
</dbReference>
<dbReference type="InterPro" id="IPR027417">
    <property type="entry name" value="P-loop_NTPase"/>
</dbReference>
<dbReference type="SUPFAM" id="SSF52540">
    <property type="entry name" value="P-loop containing nucleoside triphosphate hydrolases"/>
    <property type="match status" value="1"/>
</dbReference>
<comment type="caution">
    <text evidence="6">The sequence shown here is derived from an EMBL/GenBank/DDBJ whole genome shotgun (WGS) entry which is preliminary data.</text>
</comment>
<organism evidence="6 7">
    <name type="scientific">Cephalotus follicularis</name>
    <name type="common">Albany pitcher plant</name>
    <dbReference type="NCBI Taxonomy" id="3775"/>
    <lineage>
        <taxon>Eukaryota</taxon>
        <taxon>Viridiplantae</taxon>
        <taxon>Streptophyta</taxon>
        <taxon>Embryophyta</taxon>
        <taxon>Tracheophyta</taxon>
        <taxon>Spermatophyta</taxon>
        <taxon>Magnoliopsida</taxon>
        <taxon>eudicotyledons</taxon>
        <taxon>Gunneridae</taxon>
        <taxon>Pentapetalae</taxon>
        <taxon>rosids</taxon>
        <taxon>fabids</taxon>
        <taxon>Oxalidales</taxon>
        <taxon>Cephalotaceae</taxon>
        <taxon>Cephalotus</taxon>
    </lineage>
</organism>